<feature type="binding site" evidence="5">
    <location>
        <position position="398"/>
    </location>
    <ligand>
        <name>substrate</name>
    </ligand>
</feature>
<evidence type="ECO:0000259" key="7">
    <source>
        <dbReference type="Pfam" id="PF20811"/>
    </source>
</evidence>
<dbReference type="GO" id="GO:0004649">
    <property type="term" value="F:poly(ADP-ribose) glycohydrolase activity"/>
    <property type="evidence" value="ECO:0000318"/>
    <property type="project" value="GO_Central"/>
</dbReference>
<proteinExistence type="inferred from homology"/>
<dbReference type="EC" id="3.2.1.143" evidence="2"/>
<feature type="domain" description="PARG catalytic Macro" evidence="6">
    <location>
        <begin position="350"/>
        <end position="550"/>
    </location>
</feature>
<dbReference type="GO" id="GO:0006282">
    <property type="term" value="P:regulation of DNA repair"/>
    <property type="evidence" value="ECO:0000318"/>
    <property type="project" value="GO_Central"/>
</dbReference>
<dbReference type="STRING" id="6669.E9GAG4"/>
<dbReference type="GO" id="GO:1990966">
    <property type="term" value="P:ATP generation from poly-ADP-D-ribose"/>
    <property type="evidence" value="ECO:0000318"/>
    <property type="project" value="GO_Central"/>
</dbReference>
<dbReference type="OrthoDB" id="1937899at2759"/>
<dbReference type="Proteomes" id="UP000000305">
    <property type="component" value="Unassembled WGS sequence"/>
</dbReference>
<gene>
    <name evidence="8" type="ORF">DAPPUDRAFT_194985</name>
</gene>
<accession>E9GAG4</accession>
<evidence type="ECO:0000313" key="9">
    <source>
        <dbReference type="Proteomes" id="UP000000305"/>
    </source>
</evidence>
<dbReference type="AlphaFoldDB" id="E9GAG4"/>
<keyword evidence="9" id="KW-1185">Reference proteome</keyword>
<feature type="binding site" evidence="5">
    <location>
        <position position="384"/>
    </location>
    <ligand>
        <name>substrate</name>
    </ligand>
</feature>
<organism evidence="8 9">
    <name type="scientific">Daphnia pulex</name>
    <name type="common">Water flea</name>
    <dbReference type="NCBI Taxonomy" id="6669"/>
    <lineage>
        <taxon>Eukaryota</taxon>
        <taxon>Metazoa</taxon>
        <taxon>Ecdysozoa</taxon>
        <taxon>Arthropoda</taxon>
        <taxon>Crustacea</taxon>
        <taxon>Branchiopoda</taxon>
        <taxon>Diplostraca</taxon>
        <taxon>Cladocera</taxon>
        <taxon>Anomopoda</taxon>
        <taxon>Daphniidae</taxon>
        <taxon>Daphnia</taxon>
    </lineage>
</organism>
<dbReference type="OMA" id="WGMIERA"/>
<feature type="domain" description="PARG helical" evidence="7">
    <location>
        <begin position="219"/>
        <end position="341"/>
    </location>
</feature>
<dbReference type="GO" id="GO:0005737">
    <property type="term" value="C:cytoplasm"/>
    <property type="evidence" value="ECO:0000318"/>
    <property type="project" value="GO_Central"/>
</dbReference>
<name>E9GAG4_DAPPU</name>
<dbReference type="Pfam" id="PF05028">
    <property type="entry name" value="PARG_cat_C"/>
    <property type="match status" value="1"/>
</dbReference>
<feature type="active site" evidence="4">
    <location>
        <position position="399"/>
    </location>
</feature>
<dbReference type="GO" id="GO:0005975">
    <property type="term" value="P:carbohydrate metabolic process"/>
    <property type="evidence" value="ECO:0007669"/>
    <property type="project" value="InterPro"/>
</dbReference>
<dbReference type="GO" id="GO:0009225">
    <property type="term" value="P:nucleotide-sugar metabolic process"/>
    <property type="evidence" value="ECO:0000318"/>
    <property type="project" value="GO_Central"/>
</dbReference>
<dbReference type="HOGENOM" id="CLU_013388_2_1_1"/>
<dbReference type="PANTHER" id="PTHR12837:SF15">
    <property type="entry name" value="POLY(ADP-RIBOSE) GLYCOHYDROLASE"/>
    <property type="match status" value="1"/>
</dbReference>
<evidence type="ECO:0000313" key="8">
    <source>
        <dbReference type="EMBL" id="EFX83529.1"/>
    </source>
</evidence>
<dbReference type="KEGG" id="dpx:DAPPUDRAFT_194985"/>
<evidence type="ECO:0000256" key="2">
    <source>
        <dbReference type="ARBA" id="ARBA00012255"/>
    </source>
</evidence>
<dbReference type="InParanoid" id="E9GAG4"/>
<feature type="binding site" evidence="5">
    <location>
        <position position="439"/>
    </location>
    <ligand>
        <name>substrate</name>
    </ligand>
</feature>
<evidence type="ECO:0000259" key="6">
    <source>
        <dbReference type="Pfam" id="PF05028"/>
    </source>
</evidence>
<reference evidence="8 9" key="1">
    <citation type="journal article" date="2011" name="Science">
        <title>The ecoresponsive genome of Daphnia pulex.</title>
        <authorList>
            <person name="Colbourne J.K."/>
            <person name="Pfrender M.E."/>
            <person name="Gilbert D."/>
            <person name="Thomas W.K."/>
            <person name="Tucker A."/>
            <person name="Oakley T.H."/>
            <person name="Tokishita S."/>
            <person name="Aerts A."/>
            <person name="Arnold G.J."/>
            <person name="Basu M.K."/>
            <person name="Bauer D.J."/>
            <person name="Caceres C.E."/>
            <person name="Carmel L."/>
            <person name="Casola C."/>
            <person name="Choi J.H."/>
            <person name="Detter J.C."/>
            <person name="Dong Q."/>
            <person name="Dusheyko S."/>
            <person name="Eads B.D."/>
            <person name="Frohlich T."/>
            <person name="Geiler-Samerotte K.A."/>
            <person name="Gerlach D."/>
            <person name="Hatcher P."/>
            <person name="Jogdeo S."/>
            <person name="Krijgsveld J."/>
            <person name="Kriventseva E.V."/>
            <person name="Kultz D."/>
            <person name="Laforsch C."/>
            <person name="Lindquist E."/>
            <person name="Lopez J."/>
            <person name="Manak J.R."/>
            <person name="Muller J."/>
            <person name="Pangilinan J."/>
            <person name="Patwardhan R.P."/>
            <person name="Pitluck S."/>
            <person name="Pritham E.J."/>
            <person name="Rechtsteiner A."/>
            <person name="Rho M."/>
            <person name="Rogozin I.B."/>
            <person name="Sakarya O."/>
            <person name="Salamov A."/>
            <person name="Schaack S."/>
            <person name="Shapiro H."/>
            <person name="Shiga Y."/>
            <person name="Skalitzky C."/>
            <person name="Smith Z."/>
            <person name="Souvorov A."/>
            <person name="Sung W."/>
            <person name="Tang Z."/>
            <person name="Tsuchiya D."/>
            <person name="Tu H."/>
            <person name="Vos H."/>
            <person name="Wang M."/>
            <person name="Wolf Y.I."/>
            <person name="Yamagata H."/>
            <person name="Yamada T."/>
            <person name="Ye Y."/>
            <person name="Shaw J.R."/>
            <person name="Andrews J."/>
            <person name="Crease T.J."/>
            <person name="Tang H."/>
            <person name="Lucas S.M."/>
            <person name="Robertson H.M."/>
            <person name="Bork P."/>
            <person name="Koonin E.V."/>
            <person name="Zdobnov E.M."/>
            <person name="Grigoriev I.V."/>
            <person name="Lynch M."/>
            <person name="Boore J.L."/>
        </authorList>
    </citation>
    <scope>NUCLEOTIDE SEQUENCE [LARGE SCALE GENOMIC DNA]</scope>
</reference>
<dbReference type="Pfam" id="PF20811">
    <property type="entry name" value="PARG_cat_N"/>
    <property type="match status" value="1"/>
</dbReference>
<dbReference type="InterPro" id="IPR046372">
    <property type="entry name" value="PARG_cat_C"/>
</dbReference>
<dbReference type="FunCoup" id="E9GAG4">
    <property type="interactions" value="1831"/>
</dbReference>
<keyword evidence="3" id="KW-0378">Hydrolase</keyword>
<protein>
    <recommendedName>
        <fullName evidence="2">poly(ADP-ribose) glycohydrolase</fullName>
        <ecNumber evidence="2">3.2.1.143</ecNumber>
    </recommendedName>
</protein>
<comment type="similarity">
    <text evidence="1">Belongs to the poly(ADP-ribose) glycohydrolase family.</text>
</comment>
<evidence type="ECO:0000256" key="1">
    <source>
        <dbReference type="ARBA" id="ARBA00009545"/>
    </source>
</evidence>
<dbReference type="InterPro" id="IPR007724">
    <property type="entry name" value="Poly_GlycHdrlase"/>
</dbReference>
<dbReference type="eggNOG" id="KOG2064">
    <property type="taxonomic scope" value="Eukaryota"/>
</dbReference>
<dbReference type="EMBL" id="GL732537">
    <property type="protein sequence ID" value="EFX83529.1"/>
    <property type="molecule type" value="Genomic_DNA"/>
</dbReference>
<evidence type="ECO:0000256" key="3">
    <source>
        <dbReference type="ARBA" id="ARBA00022801"/>
    </source>
</evidence>
<dbReference type="InterPro" id="IPR048362">
    <property type="entry name" value="PARG_helical"/>
</dbReference>
<dbReference type="PhylomeDB" id="E9GAG4"/>
<feature type="active site" evidence="4">
    <location>
        <position position="381"/>
    </location>
</feature>
<feature type="active site" evidence="4">
    <location>
        <position position="400"/>
    </location>
</feature>
<dbReference type="PANTHER" id="PTHR12837">
    <property type="entry name" value="POLY ADP-RIBOSE GLYCOHYDROLASE"/>
    <property type="match status" value="1"/>
</dbReference>
<sequence length="635" mass="71761">MSDETPASPAKKKFKQMSIMDTMSNAGFTKKNSTESTPNNTDCTINMEPDECDVVIVEQSVIATVDTTIVTRVLGERWAETEISSVKWKGKPLSEMYNLFDPECKQLHSIEPGRTHTVLFKVSTPYALGAIPEPYPENYSDRWDPEHVKMPCSPSNLYPISVNGNSTLEQRWKLIKEPFCGKQIRSSIELEKAILSYNSRYNNIWNFNRFHEFVDQKLTPNERKRFFDHILPGVIRLAIELPERVTGTPTLLTRNKSQSLSMSQSQISSLLANAFLSTYPRRNTQKRQSEFSTYPDINFIKLFENKSRSAAVYEKLKCLLNYFDRVITKGNQPSGVVTFTRQVVSDSEFPNWETASETFGGFHVSSEGTIEKEGIGLLQMDFANKFLGGGVLNWGCVQEEIRFVICPELIVGCLFSEVMESNEALVITGCEQYSCHSGYGDTFRFEGDFVDQTPRDAHGRRLCQVVAIDAIPFNRKETQYKKDSINRELRKAYAGFHCQRRIPLTAVATGNWGCGAFRGDPRLKCLIQLMAAAVTHRDVVYFTFGDNQLRDDVYNMYSLLVEKKATVGSLYTMLCDYGQQIGDSRSPSLDLYGYLYALLDSMDSEDGAADCSSSLSNTNNSAVESDFDVVMEKDK</sequence>
<evidence type="ECO:0000256" key="5">
    <source>
        <dbReference type="PIRSR" id="PIRSR607724-2"/>
    </source>
</evidence>
<evidence type="ECO:0000256" key="4">
    <source>
        <dbReference type="PIRSR" id="PIRSR607724-1"/>
    </source>
</evidence>
<dbReference type="GO" id="GO:0005634">
    <property type="term" value="C:nucleus"/>
    <property type="evidence" value="ECO:0000318"/>
    <property type="project" value="GO_Central"/>
</dbReference>